<evidence type="ECO:0000313" key="2">
    <source>
        <dbReference type="Proteomes" id="UP001143391"/>
    </source>
</evidence>
<sequence length="279" mass="32197">MPHRTARVHKYLWRTALAVLAAFVVAVSAMENQRLTLRLGDLTEFDYLSELLTHVLEADGYEVDIVKVSDVSPARLEWFLEQGMISVMMMGETAPRSDRFLSVRVAMTDNLMNQRILFIPKGQQYRYNQVKSLEDFRALGVVGGMGASWLDYQIWLANDLPVIGMVGEWRRLYNMVAVGNRGIDYLPRGAQEMAREWQEHPNLDVEQHLVLVYDKDHVLYVSPREVELHRTLSKLMPEASRDGLIRTLAEKHYRAVFDHPVNLAKRRVIPLPELDILQK</sequence>
<dbReference type="SUPFAM" id="SSF53850">
    <property type="entry name" value="Periplasmic binding protein-like II"/>
    <property type="match status" value="1"/>
</dbReference>
<proteinExistence type="predicted"/>
<keyword evidence="2" id="KW-1185">Reference proteome</keyword>
<organism evidence="1 2">
    <name type="scientific">Marinobacter iranensis</name>
    <dbReference type="NCBI Taxonomy" id="2962607"/>
    <lineage>
        <taxon>Bacteria</taxon>
        <taxon>Pseudomonadati</taxon>
        <taxon>Pseudomonadota</taxon>
        <taxon>Gammaproteobacteria</taxon>
        <taxon>Pseudomonadales</taxon>
        <taxon>Marinobacteraceae</taxon>
        <taxon>Marinobacter</taxon>
    </lineage>
</organism>
<dbReference type="EMBL" id="JANCMW010000006">
    <property type="protein sequence ID" value="MDF0750743.1"/>
    <property type="molecule type" value="Genomic_DNA"/>
</dbReference>
<reference evidence="1" key="1">
    <citation type="submission" date="2022-07" db="EMBL/GenBank/DDBJ databases">
        <title>Marinobacter iranensis a new bacterium isolate from a hipersaline lake in Iran.</title>
        <authorList>
            <person name="Mohammad A.M.A."/>
            <person name="Cristina S.-P."/>
            <person name="Antonio V."/>
        </authorList>
    </citation>
    <scope>NUCLEOTIDE SEQUENCE</scope>
    <source>
        <strain evidence="1">71-i</strain>
    </source>
</reference>
<name>A0ABT5YAQ0_9GAMM</name>
<gene>
    <name evidence="1" type="ORF">NLU14_10930</name>
</gene>
<dbReference type="Proteomes" id="UP001143391">
    <property type="component" value="Unassembled WGS sequence"/>
</dbReference>
<comment type="caution">
    <text evidence="1">The sequence shown here is derived from an EMBL/GenBank/DDBJ whole genome shotgun (WGS) entry which is preliminary data.</text>
</comment>
<accession>A0ABT5YAQ0</accession>
<dbReference type="RefSeq" id="WP_275706346.1">
    <property type="nucleotide sequence ID" value="NZ_JANCMW010000006.1"/>
</dbReference>
<protein>
    <recommendedName>
        <fullName evidence="3">Solute-binding protein family 3/N-terminal domain-containing protein</fullName>
    </recommendedName>
</protein>
<evidence type="ECO:0000313" key="1">
    <source>
        <dbReference type="EMBL" id="MDF0750743.1"/>
    </source>
</evidence>
<evidence type="ECO:0008006" key="3">
    <source>
        <dbReference type="Google" id="ProtNLM"/>
    </source>
</evidence>